<evidence type="ECO:0000313" key="3">
    <source>
        <dbReference type="EMBL" id="WNM60020.1"/>
    </source>
</evidence>
<sequence>MRIAQLAPLAESVPPKQYGGTERIVSYLTEELVRQGHEVTLFASGDSQTSAHLKSMCREGLRKTNGVSNPQAPFTMMLEKTFSSATQFDLFHSHLDFLAFPLARRCGTPVLTTLHGRLDLPELKPIFAEFLDCPLISISNAQRNPLPWANWQQTIHHGLPEDLYSFHPQSGSYLIFVGRLTPEKRPDHAIEIAKRVGMPLKIAAKVDPVDQEYFRAVIHPLLSDPLVEYVGEVTDGEKNDLIGNAYALVAPFDWPEPFGLVFIEALACGTPVLAYRRGSVPEIIDDGHTGFICDTLEDMVKAVPCISSLDRQPCRLAFERRFTVKRMVQDYIRAYENLLNLPEETYQPSFTSRETVMNF</sequence>
<dbReference type="KEGG" id="nall:PP769_09760"/>
<dbReference type="InterPro" id="IPR050194">
    <property type="entry name" value="Glycosyltransferase_grp1"/>
</dbReference>
<dbReference type="Gene3D" id="3.40.50.2000">
    <property type="entry name" value="Glycogen Phosphorylase B"/>
    <property type="match status" value="2"/>
</dbReference>
<dbReference type="InterPro" id="IPR028098">
    <property type="entry name" value="Glyco_trans_4-like_N"/>
</dbReference>
<keyword evidence="4" id="KW-1185">Reference proteome</keyword>
<reference evidence="3 4" key="1">
    <citation type="submission" date="2023-01" db="EMBL/GenBank/DDBJ databases">
        <title>Cultivation and genomic characterization of new, ubiquitous marine nitrite-oxidizing bacteria from the Nitrospirales.</title>
        <authorList>
            <person name="Mueller A.J."/>
            <person name="Daebeler A."/>
            <person name="Herbold C.W."/>
            <person name="Kirkegaard R.H."/>
            <person name="Daims H."/>
        </authorList>
    </citation>
    <scope>NUCLEOTIDE SEQUENCE [LARGE SCALE GENOMIC DNA]</scope>
    <source>
        <strain evidence="3 4">VA</strain>
    </source>
</reference>
<proteinExistence type="predicted"/>
<dbReference type="Proteomes" id="UP001302719">
    <property type="component" value="Chromosome"/>
</dbReference>
<dbReference type="CDD" id="cd03802">
    <property type="entry name" value="GT4_AviGT4-like"/>
    <property type="match status" value="1"/>
</dbReference>
<name>A0AA96GH21_9BACT</name>
<dbReference type="PANTHER" id="PTHR45947:SF13">
    <property type="entry name" value="TRANSFERASE"/>
    <property type="match status" value="1"/>
</dbReference>
<dbReference type="Pfam" id="PF13439">
    <property type="entry name" value="Glyco_transf_4"/>
    <property type="match status" value="1"/>
</dbReference>
<dbReference type="SUPFAM" id="SSF53756">
    <property type="entry name" value="UDP-Glycosyltransferase/glycogen phosphorylase"/>
    <property type="match status" value="1"/>
</dbReference>
<dbReference type="PANTHER" id="PTHR45947">
    <property type="entry name" value="SULFOQUINOVOSYL TRANSFERASE SQD2"/>
    <property type="match status" value="1"/>
</dbReference>
<dbReference type="GO" id="GO:0016757">
    <property type="term" value="F:glycosyltransferase activity"/>
    <property type="evidence" value="ECO:0007669"/>
    <property type="project" value="InterPro"/>
</dbReference>
<dbReference type="InterPro" id="IPR001296">
    <property type="entry name" value="Glyco_trans_1"/>
</dbReference>
<dbReference type="AlphaFoldDB" id="A0AA96GH21"/>
<dbReference type="RefSeq" id="WP_312646943.1">
    <property type="nucleotide sequence ID" value="NZ_CP116967.1"/>
</dbReference>
<organism evidence="3 4">
    <name type="scientific">Candidatus Nitrospira allomarina</name>
    <dbReference type="NCBI Taxonomy" id="3020900"/>
    <lineage>
        <taxon>Bacteria</taxon>
        <taxon>Pseudomonadati</taxon>
        <taxon>Nitrospirota</taxon>
        <taxon>Nitrospiria</taxon>
        <taxon>Nitrospirales</taxon>
        <taxon>Nitrospiraceae</taxon>
        <taxon>Nitrospira</taxon>
    </lineage>
</organism>
<dbReference type="Pfam" id="PF00534">
    <property type="entry name" value="Glycos_transf_1"/>
    <property type="match status" value="1"/>
</dbReference>
<feature type="domain" description="Glycosyltransferase subfamily 4-like N-terminal" evidence="2">
    <location>
        <begin position="18"/>
        <end position="119"/>
    </location>
</feature>
<evidence type="ECO:0000259" key="2">
    <source>
        <dbReference type="Pfam" id="PF13439"/>
    </source>
</evidence>
<feature type="domain" description="Glycosyl transferase family 1" evidence="1">
    <location>
        <begin position="170"/>
        <end position="296"/>
    </location>
</feature>
<dbReference type="EMBL" id="CP116967">
    <property type="protein sequence ID" value="WNM60020.1"/>
    <property type="molecule type" value="Genomic_DNA"/>
</dbReference>
<protein>
    <submittedName>
        <fullName evidence="3">Glycosyltransferase family 4 protein</fullName>
    </submittedName>
</protein>
<accession>A0AA96GH21</accession>
<evidence type="ECO:0000259" key="1">
    <source>
        <dbReference type="Pfam" id="PF00534"/>
    </source>
</evidence>
<gene>
    <name evidence="3" type="ORF">PP769_09760</name>
</gene>
<evidence type="ECO:0000313" key="4">
    <source>
        <dbReference type="Proteomes" id="UP001302719"/>
    </source>
</evidence>